<proteinExistence type="predicted"/>
<reference evidence="3" key="1">
    <citation type="submission" date="2021-09" db="EMBL/GenBank/DDBJ databases">
        <authorList>
            <consortium name="AG Swart"/>
            <person name="Singh M."/>
            <person name="Singh A."/>
            <person name="Seah K."/>
            <person name="Emmerich C."/>
        </authorList>
    </citation>
    <scope>NUCLEOTIDE SEQUENCE</scope>
    <source>
        <strain evidence="3">ATCC30299</strain>
    </source>
</reference>
<dbReference type="Proteomes" id="UP001162131">
    <property type="component" value="Unassembled WGS sequence"/>
</dbReference>
<dbReference type="EMBL" id="CAJZBQ010000028">
    <property type="protein sequence ID" value="CAG9321374.1"/>
    <property type="molecule type" value="Genomic_DNA"/>
</dbReference>
<sequence length="830" mass="96604">MQTSFPMPLAEMVHFRLDTSKLQSNLDFLWNLAMSSKTDFESTKSLFQSELIQFDSEISELKKLEPKIAICQAKIIEFQSLKGKIDSWDDRFRSLEEKIFNIQHETNANLKELSNTIETKVASTKTEFETTLNIVQRNLDEKYSKEFEEFDNTNFENFTRLENIINNELAKRCTAKMVKKLIKTELLKNLSKNTELEQNQIENEFDEKKNKEKIDEKEEDNEEDLENYNISEIYLRLGNLEKKLNLDFDYKHKTDFPQRHGRFLENTSESSKAENLSDFQLKFIRIVNEINDLRELVNSFSSQITNSHNGMPMSTVDLNALEDLENKISHMESLHAKNFEDLNHQIYYLKNEISSSGSPTSKRRQKPAYTLSAKSVHSLSNLEQNVSAQVESISEKLNSDIESIKKEISTIQNNLTLKVFRAELEEILTKLNKQNRTNLKEETQNRDGTPGHDLKSLEGRVNSMWMSLEKIHKMEEAFQKVVNENIETKIHKFDDKLDNQYKELLEKMQEMQRFFVVEVGDKGDQIDYFAEKMQNVEEEIKDMKEHQKPIVKYQVIENKNEGEGCPDENLLELSEDMFDIKTLIKQLRLQDSHIKQANSSIKNLSSDVEKIKEIINKDQEDGLNAYLNQLEDLQKNVSEVMIKVQEGSRLSQRDFSMLTELYQIIEGKGNKDEILEKVDRKELKQAYRNLSKKIDTVQDELKKIEELKNKTEVKIEKPAFFKQKGNECLACGQDIPTPAYTTREWTYSGSFPALTHSRFGPGFSRILPMVHTSNEATNKSHKKSKSELPLPLMRTVETAEPDPKLISVTLSRKASVKSTRIKTTMFKERF</sequence>
<evidence type="ECO:0000313" key="4">
    <source>
        <dbReference type="Proteomes" id="UP001162131"/>
    </source>
</evidence>
<organism evidence="3 4">
    <name type="scientific">Blepharisma stoltei</name>
    <dbReference type="NCBI Taxonomy" id="1481888"/>
    <lineage>
        <taxon>Eukaryota</taxon>
        <taxon>Sar</taxon>
        <taxon>Alveolata</taxon>
        <taxon>Ciliophora</taxon>
        <taxon>Postciliodesmatophora</taxon>
        <taxon>Heterotrichea</taxon>
        <taxon>Heterotrichida</taxon>
        <taxon>Blepharismidae</taxon>
        <taxon>Blepharisma</taxon>
    </lineage>
</organism>
<feature type="coiled-coil region" evidence="1">
    <location>
        <begin position="680"/>
        <end position="714"/>
    </location>
</feature>
<feature type="coiled-coil region" evidence="1">
    <location>
        <begin position="594"/>
        <end position="643"/>
    </location>
</feature>
<evidence type="ECO:0000256" key="2">
    <source>
        <dbReference type="SAM" id="MobiDB-lite"/>
    </source>
</evidence>
<feature type="coiled-coil region" evidence="1">
    <location>
        <begin position="483"/>
        <end position="546"/>
    </location>
</feature>
<keyword evidence="1" id="KW-0175">Coiled coil</keyword>
<gene>
    <name evidence="3" type="ORF">BSTOLATCC_MIC28657</name>
</gene>
<feature type="coiled-coil region" evidence="1">
    <location>
        <begin position="394"/>
        <end position="441"/>
    </location>
</feature>
<accession>A0AAU9JI40</accession>
<keyword evidence="4" id="KW-1185">Reference proteome</keyword>
<feature type="compositionally biased region" description="Basic and acidic residues" evidence="2">
    <location>
        <begin position="206"/>
        <end position="216"/>
    </location>
</feature>
<dbReference type="AlphaFoldDB" id="A0AAU9JI40"/>
<feature type="region of interest" description="Disordered" evidence="2">
    <location>
        <begin position="201"/>
        <end position="222"/>
    </location>
</feature>
<evidence type="ECO:0000313" key="3">
    <source>
        <dbReference type="EMBL" id="CAG9321374.1"/>
    </source>
</evidence>
<name>A0AAU9JI40_9CILI</name>
<comment type="caution">
    <text evidence="3">The sequence shown here is derived from an EMBL/GenBank/DDBJ whole genome shotgun (WGS) entry which is preliminary data.</text>
</comment>
<protein>
    <submittedName>
        <fullName evidence="3">Uncharacterized protein</fullName>
    </submittedName>
</protein>
<evidence type="ECO:0000256" key="1">
    <source>
        <dbReference type="SAM" id="Coils"/>
    </source>
</evidence>